<accession>A0AAV1A858</accession>
<dbReference type="GO" id="GO:0033768">
    <property type="term" value="C:SUMO-targeted ubiquitin ligase complex"/>
    <property type="evidence" value="ECO:0007669"/>
    <property type="project" value="TreeGrafter"/>
</dbReference>
<dbReference type="EMBL" id="OX451738">
    <property type="protein sequence ID" value="CAI8605308.1"/>
    <property type="molecule type" value="Genomic_DNA"/>
</dbReference>
<sequence length="219" mass="24847">MSNRRRKTNLLLDPDNITFEETSLDEGPFESIHIPINYLEEIDNDVVECSPRAFSQVLAHTRRTRRRVAIDLNLEYQPMPSENIENPTMPSENIENPTIPTSTSVMPHTENIHEPIGQNNINLEVNINEASENDKESPEINKETTEPNIQAVEPPKESEPPKDPILNCPICMDAFVEEMSTRAKKGVSSILKLKDHSSCVKENWGLIVLFLTLLSDYVI</sequence>
<dbReference type="PANTHER" id="PTHR47094">
    <property type="entry name" value="ELFLESS, ISOFORM B"/>
    <property type="match status" value="1"/>
</dbReference>
<name>A0AAV1A858_VICFA</name>
<evidence type="ECO:0000313" key="3">
    <source>
        <dbReference type="Proteomes" id="UP001157006"/>
    </source>
</evidence>
<evidence type="ECO:0000313" key="2">
    <source>
        <dbReference type="EMBL" id="CAI8605308.1"/>
    </source>
</evidence>
<gene>
    <name evidence="2" type="ORF">VFH_III176960</name>
</gene>
<dbReference type="InterPro" id="IPR049627">
    <property type="entry name" value="SLX8"/>
</dbReference>
<organism evidence="2 3">
    <name type="scientific">Vicia faba</name>
    <name type="common">Broad bean</name>
    <name type="synonym">Faba vulgaris</name>
    <dbReference type="NCBI Taxonomy" id="3906"/>
    <lineage>
        <taxon>Eukaryota</taxon>
        <taxon>Viridiplantae</taxon>
        <taxon>Streptophyta</taxon>
        <taxon>Embryophyta</taxon>
        <taxon>Tracheophyta</taxon>
        <taxon>Spermatophyta</taxon>
        <taxon>Magnoliopsida</taxon>
        <taxon>eudicotyledons</taxon>
        <taxon>Gunneridae</taxon>
        <taxon>Pentapetalae</taxon>
        <taxon>rosids</taxon>
        <taxon>fabids</taxon>
        <taxon>Fabales</taxon>
        <taxon>Fabaceae</taxon>
        <taxon>Papilionoideae</taxon>
        <taxon>50 kb inversion clade</taxon>
        <taxon>NPAAA clade</taxon>
        <taxon>Hologalegina</taxon>
        <taxon>IRL clade</taxon>
        <taxon>Fabeae</taxon>
        <taxon>Vicia</taxon>
    </lineage>
</organism>
<reference evidence="2 3" key="1">
    <citation type="submission" date="2023-01" db="EMBL/GenBank/DDBJ databases">
        <authorList>
            <person name="Kreplak J."/>
        </authorList>
    </citation>
    <scope>NUCLEOTIDE SEQUENCE [LARGE SCALE GENOMIC DNA]</scope>
</reference>
<protein>
    <submittedName>
        <fullName evidence="2">Uncharacterized protein</fullName>
    </submittedName>
</protein>
<dbReference type="PANTHER" id="PTHR47094:SF1">
    <property type="entry name" value="RING-TYPE E3 UBIQUITIN TRANSFERASE"/>
    <property type="match status" value="1"/>
</dbReference>
<feature type="compositionally biased region" description="Basic and acidic residues" evidence="1">
    <location>
        <begin position="132"/>
        <end position="145"/>
    </location>
</feature>
<proteinExistence type="predicted"/>
<dbReference type="GO" id="GO:0006511">
    <property type="term" value="P:ubiquitin-dependent protein catabolic process"/>
    <property type="evidence" value="ECO:0007669"/>
    <property type="project" value="TreeGrafter"/>
</dbReference>
<evidence type="ECO:0000256" key="1">
    <source>
        <dbReference type="SAM" id="MobiDB-lite"/>
    </source>
</evidence>
<dbReference type="GO" id="GO:0061630">
    <property type="term" value="F:ubiquitin protein ligase activity"/>
    <property type="evidence" value="ECO:0007669"/>
    <property type="project" value="InterPro"/>
</dbReference>
<keyword evidence="3" id="KW-1185">Reference proteome</keyword>
<dbReference type="GO" id="GO:0140082">
    <property type="term" value="F:SUMO-ubiquitin ligase activity"/>
    <property type="evidence" value="ECO:0007669"/>
    <property type="project" value="TreeGrafter"/>
</dbReference>
<dbReference type="AlphaFoldDB" id="A0AAV1A858"/>
<dbReference type="Proteomes" id="UP001157006">
    <property type="component" value="Chromosome 3"/>
</dbReference>
<feature type="region of interest" description="Disordered" evidence="1">
    <location>
        <begin position="130"/>
        <end position="164"/>
    </location>
</feature>
<dbReference type="GO" id="GO:0032183">
    <property type="term" value="F:SUMO binding"/>
    <property type="evidence" value="ECO:0007669"/>
    <property type="project" value="TreeGrafter"/>
</dbReference>